<dbReference type="GO" id="GO:0030246">
    <property type="term" value="F:carbohydrate binding"/>
    <property type="evidence" value="ECO:0007669"/>
    <property type="project" value="InterPro"/>
</dbReference>
<dbReference type="PATRIC" id="fig|1698264.3.peg.959"/>
<dbReference type="InterPro" id="IPR014718">
    <property type="entry name" value="GH-type_carb-bd"/>
</dbReference>
<reference evidence="1 2" key="1">
    <citation type="journal article" date="2016" name="Sci. Rep.">
        <title>Metabolic traits of an uncultured archaeal lineage -MSBL1- from brine pools of the Red Sea.</title>
        <authorList>
            <person name="Mwirichia R."/>
            <person name="Alam I."/>
            <person name="Rashid M."/>
            <person name="Vinu M."/>
            <person name="Ba-Alawi W."/>
            <person name="Anthony Kamau A."/>
            <person name="Kamanda Ngugi D."/>
            <person name="Goker M."/>
            <person name="Klenk H.P."/>
            <person name="Bajic V."/>
            <person name="Stingl U."/>
        </authorList>
    </citation>
    <scope>NUCLEOTIDE SEQUENCE [LARGE SCALE GENOMIC DNA]</scope>
    <source>
        <strain evidence="1">SCGC-AAA259E19</strain>
    </source>
</reference>
<dbReference type="CDD" id="cd09023">
    <property type="entry name" value="Aldose_epim_Ec_c4013"/>
    <property type="match status" value="1"/>
</dbReference>
<gene>
    <name evidence="1" type="ORF">AKJ65_02245</name>
</gene>
<dbReference type="Gene3D" id="2.70.98.10">
    <property type="match status" value="1"/>
</dbReference>
<evidence type="ECO:0000313" key="1">
    <source>
        <dbReference type="EMBL" id="KXA95231.1"/>
    </source>
</evidence>
<dbReference type="AlphaFoldDB" id="A0A133UM20"/>
<evidence type="ECO:0008006" key="3">
    <source>
        <dbReference type="Google" id="ProtNLM"/>
    </source>
</evidence>
<organism evidence="1 2">
    <name type="scientific">candidate division MSBL1 archaeon SCGC-AAA259E19</name>
    <dbReference type="NCBI Taxonomy" id="1698264"/>
    <lineage>
        <taxon>Archaea</taxon>
        <taxon>Methanobacteriati</taxon>
        <taxon>Methanobacteriota</taxon>
        <taxon>candidate division MSBL1</taxon>
    </lineage>
</organism>
<dbReference type="InterPro" id="IPR027839">
    <property type="entry name" value="DUF4432"/>
</dbReference>
<dbReference type="EMBL" id="LHXO01000021">
    <property type="protein sequence ID" value="KXA95231.1"/>
    <property type="molecule type" value="Genomic_DNA"/>
</dbReference>
<proteinExistence type="predicted"/>
<comment type="caution">
    <text evidence="1">The sequence shown here is derived from an EMBL/GenBank/DDBJ whole genome shotgun (WGS) entry which is preliminary data.</text>
</comment>
<evidence type="ECO:0000313" key="2">
    <source>
        <dbReference type="Proteomes" id="UP000070284"/>
    </source>
</evidence>
<accession>A0A133UM20</accession>
<keyword evidence="2" id="KW-1185">Reference proteome</keyword>
<dbReference type="Proteomes" id="UP000070284">
    <property type="component" value="Unassembled WGS sequence"/>
</dbReference>
<sequence length="345" mass="40115">MDFNERISELSKNEIIEKVGDMRQLSYVELQERMDGSAKGCRQASFRTARGLQFDVLIERAMDISSLYYKGINLVWRSPVDESHPSYYESKNDEWERNFFGGLLTTCGLTNFGPSSEESDVFHGRISNRSAKNVSVESTWKDENYVLSLSGEIRQSRVHKENLTLERKIQTALDEKTITLRDKVKNNSFRKTPHRILYHINLGFPLLDSNSELIMDPVRTRSVSGQKAENELNKYDEFQDPTKDFEDRTYEHKMRSEENEHCKVRLINPDLENGLGLEIRFKKSQLPYLVEWKYLNKGEYVLGLEPANCPFKDKSELREKGELPILGPQESQEYEIEFEVVETGS</sequence>
<name>A0A133UM20_9EURY</name>
<protein>
    <recommendedName>
        <fullName evidence="3">DUF4432 domain-containing protein</fullName>
    </recommendedName>
</protein>
<dbReference type="Pfam" id="PF14486">
    <property type="entry name" value="DUF4432"/>
    <property type="match status" value="1"/>
</dbReference>